<comment type="caution">
    <text evidence="2">The sequence shown here is derived from an EMBL/GenBank/DDBJ whole genome shotgun (WGS) entry which is preliminary data.</text>
</comment>
<feature type="compositionally biased region" description="Polar residues" evidence="1">
    <location>
        <begin position="98"/>
        <end position="110"/>
    </location>
</feature>
<feature type="compositionally biased region" description="Low complexity" evidence="1">
    <location>
        <begin position="45"/>
        <end position="56"/>
    </location>
</feature>
<feature type="compositionally biased region" description="Basic and acidic residues" evidence="1">
    <location>
        <begin position="324"/>
        <end position="334"/>
    </location>
</feature>
<feature type="compositionally biased region" description="Low complexity" evidence="1">
    <location>
        <begin position="298"/>
        <end position="311"/>
    </location>
</feature>
<sequence length="577" mass="61706">MPPRGRPPGRKSDLLHRKQLEKQREARLAREKEDLRKQGRGAQKTADATETPADETQQPEPAQKPKLTAAAAKREAAAARRAARLSRGTARPDDVSQVDETNNPTPQRTGSHAPRHAGNGSVVPDDGDASDGASIVAVVRPASPPSVAAPTPAPAASASHATARRVPGDRNGHTAPVNRRGRGGGAAAGRLASTYTSAAVDLDAISHRQLNEDIDAYMVDLDFCNSQLSQQDLTPQEERTLQLRRLDLSHQVRFSQHRIEALVAQRRLSGGRPLTAAYRGSPAQRAGDGTKGTDYFANGTNGVNDVNGTTGRHPGPRGAQKRRLSADDAVEVRRTPGRRGRPRGSLGAYKRARLSASIVHDVRDSEDGSDREGGGNSPHGVNGAANGDDSVDVDAENDKADNDDGHDDDDNDEDNDDDDDDTTAAEAVQELTLGEATDGSTFVSSPFASLGGGSDGHSLQRLGFWKCRLCVSEKYVSAAASERLPSAPSKWPLKDVGKLMSHYFDLHTEHEPRERCAELGAALAGNKGPFEYWLRKSRAQKTVDKSIIDEVIAELLKGQVPKLLRDLCRAAAGFPSA</sequence>
<reference evidence="2 3" key="1">
    <citation type="journal article" date="2016" name="Genome Biol. Evol.">
        <title>Divergent and convergent evolution of fungal pathogenicity.</title>
        <authorList>
            <person name="Shang Y."/>
            <person name="Xiao G."/>
            <person name="Zheng P."/>
            <person name="Cen K."/>
            <person name="Zhan S."/>
            <person name="Wang C."/>
        </authorList>
    </citation>
    <scope>NUCLEOTIDE SEQUENCE [LARGE SCALE GENOMIC DNA]</scope>
    <source>
        <strain evidence="2 3">RCEF 264</strain>
    </source>
</reference>
<keyword evidence="3" id="KW-1185">Reference proteome</keyword>
<feature type="compositionally biased region" description="Basic and acidic residues" evidence="1">
    <location>
        <begin position="10"/>
        <end position="37"/>
    </location>
</feature>
<organism evidence="2 3">
    <name type="scientific">Niveomyces insectorum RCEF 264</name>
    <dbReference type="NCBI Taxonomy" id="1081102"/>
    <lineage>
        <taxon>Eukaryota</taxon>
        <taxon>Fungi</taxon>
        <taxon>Dikarya</taxon>
        <taxon>Ascomycota</taxon>
        <taxon>Pezizomycotina</taxon>
        <taxon>Sordariomycetes</taxon>
        <taxon>Hypocreomycetidae</taxon>
        <taxon>Hypocreales</taxon>
        <taxon>Cordycipitaceae</taxon>
        <taxon>Niveomyces</taxon>
    </lineage>
</organism>
<evidence type="ECO:0000313" key="3">
    <source>
        <dbReference type="Proteomes" id="UP000076874"/>
    </source>
</evidence>
<dbReference type="STRING" id="1081102.A0A167SFN6"/>
<proteinExistence type="predicted"/>
<feature type="compositionally biased region" description="Basic and acidic residues" evidence="1">
    <location>
        <begin position="360"/>
        <end position="373"/>
    </location>
</feature>
<evidence type="ECO:0000313" key="2">
    <source>
        <dbReference type="EMBL" id="OAA59582.1"/>
    </source>
</evidence>
<dbReference type="EMBL" id="AZHD01000010">
    <property type="protein sequence ID" value="OAA59582.1"/>
    <property type="molecule type" value="Genomic_DNA"/>
</dbReference>
<name>A0A167SFN6_9HYPO</name>
<protein>
    <submittedName>
        <fullName evidence="2">Uncharacterized protein</fullName>
    </submittedName>
</protein>
<feature type="region of interest" description="Disordered" evidence="1">
    <location>
        <begin position="1"/>
        <end position="188"/>
    </location>
</feature>
<feature type="compositionally biased region" description="Low complexity" evidence="1">
    <location>
        <begin position="133"/>
        <end position="165"/>
    </location>
</feature>
<dbReference type="OrthoDB" id="4847568at2759"/>
<feature type="region of interest" description="Disordered" evidence="1">
    <location>
        <begin position="273"/>
        <end position="422"/>
    </location>
</feature>
<feature type="compositionally biased region" description="Acidic residues" evidence="1">
    <location>
        <begin position="404"/>
        <end position="422"/>
    </location>
</feature>
<evidence type="ECO:0000256" key="1">
    <source>
        <dbReference type="SAM" id="MobiDB-lite"/>
    </source>
</evidence>
<accession>A0A167SFN6</accession>
<gene>
    <name evidence="2" type="ORF">SPI_05780</name>
</gene>
<dbReference type="AlphaFoldDB" id="A0A167SFN6"/>
<dbReference type="Proteomes" id="UP000076874">
    <property type="component" value="Unassembled WGS sequence"/>
</dbReference>